<sequence length="313" mass="36213">MSWSDFIDRVFLGTIKADLIWGGVDLSGALDMVPGLKDPSTRERFLHSLNKINATFGTVNELLRAAGKFDLIGDLDYIAKYKMGTPRPETRLLSLDGRDDNIDIRSWIFRREGSHNFDHVEACVTPSELPAHPKYRWMKQQHVRSLDRHVEWHVFMIKGKVKCVFYVMPMDEVGLREVHGVERDEYSYRSVWLRTKGWDLATMNTFARRSNGQLVHRSGGTRASLEQADAEMRKFAEGTLAELIRLEKRWFKGQLSIETFCRMDLGIMQDESGQLRYFVHGIRRGSFIEMFPSEVEDGIFQYLSNEILKALRG</sequence>
<name>A0A9P7VEP4_9AGAR</name>
<keyword evidence="2" id="KW-1185">Reference proteome</keyword>
<dbReference type="GeneID" id="66104403"/>
<organism evidence="1 2">
    <name type="scientific">Guyanagaster necrorhizus</name>
    <dbReference type="NCBI Taxonomy" id="856835"/>
    <lineage>
        <taxon>Eukaryota</taxon>
        <taxon>Fungi</taxon>
        <taxon>Dikarya</taxon>
        <taxon>Basidiomycota</taxon>
        <taxon>Agaricomycotina</taxon>
        <taxon>Agaricomycetes</taxon>
        <taxon>Agaricomycetidae</taxon>
        <taxon>Agaricales</taxon>
        <taxon>Marasmiineae</taxon>
        <taxon>Physalacriaceae</taxon>
        <taxon>Guyanagaster</taxon>
    </lineage>
</organism>
<dbReference type="Proteomes" id="UP000812287">
    <property type="component" value="Unassembled WGS sequence"/>
</dbReference>
<accession>A0A9P7VEP4</accession>
<comment type="caution">
    <text evidence="1">The sequence shown here is derived from an EMBL/GenBank/DDBJ whole genome shotgun (WGS) entry which is preliminary data.</text>
</comment>
<reference evidence="1" key="1">
    <citation type="submission" date="2020-11" db="EMBL/GenBank/DDBJ databases">
        <title>Adaptations for nitrogen fixation in a non-lichenized fungal sporocarp promotes dispersal by wood-feeding termites.</title>
        <authorList>
            <consortium name="DOE Joint Genome Institute"/>
            <person name="Koch R.A."/>
            <person name="Yoon G."/>
            <person name="Arayal U."/>
            <person name="Lail K."/>
            <person name="Amirebrahimi M."/>
            <person name="Labutti K."/>
            <person name="Lipzen A."/>
            <person name="Riley R."/>
            <person name="Barry K."/>
            <person name="Henrissat B."/>
            <person name="Grigoriev I.V."/>
            <person name="Herr J.R."/>
            <person name="Aime M.C."/>
        </authorList>
    </citation>
    <scope>NUCLEOTIDE SEQUENCE</scope>
    <source>
        <strain evidence="1">MCA 3950</strain>
    </source>
</reference>
<evidence type="ECO:0000313" key="1">
    <source>
        <dbReference type="EMBL" id="KAG7439329.1"/>
    </source>
</evidence>
<evidence type="ECO:0000313" key="2">
    <source>
        <dbReference type="Proteomes" id="UP000812287"/>
    </source>
</evidence>
<gene>
    <name evidence="1" type="ORF">BT62DRAFT_740080</name>
</gene>
<dbReference type="RefSeq" id="XP_043032829.1">
    <property type="nucleotide sequence ID" value="XM_043182107.1"/>
</dbReference>
<protein>
    <submittedName>
        <fullName evidence="1">Uncharacterized protein</fullName>
    </submittedName>
</protein>
<proteinExistence type="predicted"/>
<dbReference type="AlphaFoldDB" id="A0A9P7VEP4"/>
<dbReference type="OrthoDB" id="2849909at2759"/>
<dbReference type="EMBL" id="MU250599">
    <property type="protein sequence ID" value="KAG7439329.1"/>
    <property type="molecule type" value="Genomic_DNA"/>
</dbReference>